<proteinExistence type="predicted"/>
<dbReference type="RefSeq" id="WP_207690927.1">
    <property type="nucleotide sequence ID" value="NZ_CP061799.1"/>
</dbReference>
<reference evidence="1" key="1">
    <citation type="journal article" date="2021" name="Microb. Physiol.">
        <title>Proteogenomic Insights into the Physiology of Marine, Sulfate-Reducing, Filamentous Desulfonema limicola and Desulfonema magnum.</title>
        <authorList>
            <person name="Schnaars V."/>
            <person name="Wohlbrand L."/>
            <person name="Scheve S."/>
            <person name="Hinrichs C."/>
            <person name="Reinhardt R."/>
            <person name="Rabus R."/>
        </authorList>
    </citation>
    <scope>NUCLEOTIDE SEQUENCE</scope>
    <source>
        <strain evidence="1">5ac10</strain>
    </source>
</reference>
<name>A0A975B5F5_9BACT</name>
<gene>
    <name evidence="1" type="ORF">dnl_14020</name>
</gene>
<accession>A0A975B5F5</accession>
<dbReference type="AlphaFoldDB" id="A0A975B5F5"/>
<keyword evidence="2" id="KW-1185">Reference proteome</keyword>
<evidence type="ECO:0000313" key="1">
    <source>
        <dbReference type="EMBL" id="QTA79148.1"/>
    </source>
</evidence>
<dbReference type="EMBL" id="CP061799">
    <property type="protein sequence ID" value="QTA79148.1"/>
    <property type="molecule type" value="Genomic_DNA"/>
</dbReference>
<dbReference type="Proteomes" id="UP000663720">
    <property type="component" value="Chromosome"/>
</dbReference>
<dbReference type="KEGG" id="dli:dnl_14020"/>
<organism evidence="1 2">
    <name type="scientific">Desulfonema limicola</name>
    <dbReference type="NCBI Taxonomy" id="45656"/>
    <lineage>
        <taxon>Bacteria</taxon>
        <taxon>Pseudomonadati</taxon>
        <taxon>Thermodesulfobacteriota</taxon>
        <taxon>Desulfobacteria</taxon>
        <taxon>Desulfobacterales</taxon>
        <taxon>Desulfococcaceae</taxon>
        <taxon>Desulfonema</taxon>
    </lineage>
</organism>
<protein>
    <submittedName>
        <fullName evidence="1">Uncharacterized protein</fullName>
    </submittedName>
</protein>
<evidence type="ECO:0000313" key="2">
    <source>
        <dbReference type="Proteomes" id="UP000663720"/>
    </source>
</evidence>
<sequence>MGISERSEKRRKKMTANMAADFKEAEDWDLDFWQKQTPQQRLSALVAIRNDILKVNQGRKNKSTKGNA</sequence>